<evidence type="ECO:0000313" key="2">
    <source>
        <dbReference type="Proteomes" id="UP000660729"/>
    </source>
</evidence>
<comment type="caution">
    <text evidence="1">The sequence shown here is derived from an EMBL/GenBank/DDBJ whole genome shotgun (WGS) entry which is preliminary data.</text>
</comment>
<evidence type="ECO:0000313" key="1">
    <source>
        <dbReference type="EMBL" id="KAF7193092.1"/>
    </source>
</evidence>
<reference evidence="1" key="1">
    <citation type="submission" date="2020-04" db="EMBL/GenBank/DDBJ databases">
        <title>Draft genome resource of the tomato pathogen Pseudocercospora fuligena.</title>
        <authorList>
            <person name="Zaccaron A."/>
        </authorList>
    </citation>
    <scope>NUCLEOTIDE SEQUENCE</scope>
    <source>
        <strain evidence="1">PF001</strain>
    </source>
</reference>
<sequence>MHAMFKALGIQDASAEEAWAAVEAADKEKDVDDIKKSIFAYAKAYPALTFEELEQTFRDADMNTYIISGDP</sequence>
<dbReference type="Proteomes" id="UP000660729">
    <property type="component" value="Unassembled WGS sequence"/>
</dbReference>
<organism evidence="1 2">
    <name type="scientific">Pseudocercospora fuligena</name>
    <dbReference type="NCBI Taxonomy" id="685502"/>
    <lineage>
        <taxon>Eukaryota</taxon>
        <taxon>Fungi</taxon>
        <taxon>Dikarya</taxon>
        <taxon>Ascomycota</taxon>
        <taxon>Pezizomycotina</taxon>
        <taxon>Dothideomycetes</taxon>
        <taxon>Dothideomycetidae</taxon>
        <taxon>Mycosphaerellales</taxon>
        <taxon>Mycosphaerellaceae</taxon>
        <taxon>Pseudocercospora</taxon>
    </lineage>
</organism>
<accession>A0A8H6VJU7</accession>
<dbReference type="EMBL" id="JABCIY010000094">
    <property type="protein sequence ID" value="KAF7193092.1"/>
    <property type="molecule type" value="Genomic_DNA"/>
</dbReference>
<name>A0A8H6VJU7_9PEZI</name>
<keyword evidence="2" id="KW-1185">Reference proteome</keyword>
<protein>
    <submittedName>
        <fullName evidence="1">Uncharacterized protein</fullName>
    </submittedName>
</protein>
<proteinExistence type="predicted"/>
<gene>
    <name evidence="1" type="ORF">HII31_05579</name>
</gene>
<dbReference type="AlphaFoldDB" id="A0A8H6VJU7"/>